<reference evidence="1" key="2">
    <citation type="journal article" date="2023" name="BMC Genomics">
        <title>Pest status, molecular evolution, and epigenetic factors derived from the genome assembly of Frankliniella fusca, a thysanopteran phytovirus vector.</title>
        <authorList>
            <person name="Catto M.A."/>
            <person name="Labadie P.E."/>
            <person name="Jacobson A.L."/>
            <person name="Kennedy G.G."/>
            <person name="Srinivasan R."/>
            <person name="Hunt B.G."/>
        </authorList>
    </citation>
    <scope>NUCLEOTIDE SEQUENCE</scope>
    <source>
        <strain evidence="1">PL_HMW_Pooled</strain>
    </source>
</reference>
<reference evidence="1" key="1">
    <citation type="submission" date="2021-07" db="EMBL/GenBank/DDBJ databases">
        <authorList>
            <person name="Catto M.A."/>
            <person name="Jacobson A."/>
            <person name="Kennedy G."/>
            <person name="Labadie P."/>
            <person name="Hunt B.G."/>
            <person name="Srinivasan R."/>
        </authorList>
    </citation>
    <scope>NUCLEOTIDE SEQUENCE</scope>
    <source>
        <strain evidence="1">PL_HMW_Pooled</strain>
        <tissue evidence="1">Head</tissue>
    </source>
</reference>
<comment type="caution">
    <text evidence="1">The sequence shown here is derived from an EMBL/GenBank/DDBJ whole genome shotgun (WGS) entry which is preliminary data.</text>
</comment>
<protein>
    <submittedName>
        <fullName evidence="1">Uncharacterized protein</fullName>
    </submittedName>
</protein>
<dbReference type="Proteomes" id="UP001219518">
    <property type="component" value="Unassembled WGS sequence"/>
</dbReference>
<accession>A0AAE1L694</accession>
<dbReference type="EMBL" id="JAHWGI010000048">
    <property type="protein sequence ID" value="KAK3908316.1"/>
    <property type="molecule type" value="Genomic_DNA"/>
</dbReference>
<proteinExistence type="predicted"/>
<gene>
    <name evidence="1" type="ORF">KUF71_003254</name>
</gene>
<keyword evidence="2" id="KW-1185">Reference proteome</keyword>
<organism evidence="1 2">
    <name type="scientific">Frankliniella fusca</name>
    <dbReference type="NCBI Taxonomy" id="407009"/>
    <lineage>
        <taxon>Eukaryota</taxon>
        <taxon>Metazoa</taxon>
        <taxon>Ecdysozoa</taxon>
        <taxon>Arthropoda</taxon>
        <taxon>Hexapoda</taxon>
        <taxon>Insecta</taxon>
        <taxon>Pterygota</taxon>
        <taxon>Neoptera</taxon>
        <taxon>Paraneoptera</taxon>
        <taxon>Thysanoptera</taxon>
        <taxon>Terebrantia</taxon>
        <taxon>Thripoidea</taxon>
        <taxon>Thripidae</taxon>
        <taxon>Frankliniella</taxon>
    </lineage>
</organism>
<dbReference type="AlphaFoldDB" id="A0AAE1L694"/>
<evidence type="ECO:0000313" key="1">
    <source>
        <dbReference type="EMBL" id="KAK3908316.1"/>
    </source>
</evidence>
<evidence type="ECO:0000313" key="2">
    <source>
        <dbReference type="Proteomes" id="UP001219518"/>
    </source>
</evidence>
<sequence>MVFSTIHESDQLSACMFQHSWCIFQVKVSSRKIPLHFLCCCQCGVLECAMEKELQRCQLVLLLKSADCRNLCNKSPSHHLDPILLVLCSQSCLSHHEVHVTLLQLSAWLLVAYLNGNRGETPARARCCSSCDKFPICVSNDHGFRCGLHDKYFVEFMGSNIFSFTDDKGTSPGAHIGNNFSPCFLLNL</sequence>
<name>A0AAE1L694_9NEOP</name>